<accession>A0A7R8AQF3</accession>
<comment type="similarity">
    <text evidence="2">Belongs to the major facilitator superfamily.</text>
</comment>
<dbReference type="KEGG" id="apuu:APUU_60045A"/>
<feature type="transmembrane region" description="Helical" evidence="9">
    <location>
        <begin position="556"/>
        <end position="580"/>
    </location>
</feature>
<feature type="transmembrane region" description="Helical" evidence="9">
    <location>
        <begin position="735"/>
        <end position="756"/>
    </location>
</feature>
<dbReference type="Pfam" id="PF07690">
    <property type="entry name" value="MFS_1"/>
    <property type="match status" value="1"/>
</dbReference>
<feature type="transmembrane region" description="Helical" evidence="9">
    <location>
        <begin position="655"/>
        <end position="675"/>
    </location>
</feature>
<feature type="transmembrane region" description="Helical" evidence="9">
    <location>
        <begin position="467"/>
        <end position="486"/>
    </location>
</feature>
<dbReference type="CDD" id="cd17502">
    <property type="entry name" value="MFS_Azr1_MDR_like"/>
    <property type="match status" value="1"/>
</dbReference>
<feature type="transmembrane region" description="Helical" evidence="9">
    <location>
        <begin position="586"/>
        <end position="608"/>
    </location>
</feature>
<name>A0A7R8AQF3_9EURO</name>
<keyword evidence="4 9" id="KW-0812">Transmembrane</keyword>
<feature type="region of interest" description="Disordered" evidence="8">
    <location>
        <begin position="400"/>
        <end position="423"/>
    </location>
</feature>
<dbReference type="GO" id="GO:0022857">
    <property type="term" value="F:transmembrane transporter activity"/>
    <property type="evidence" value="ECO:0007669"/>
    <property type="project" value="InterPro"/>
</dbReference>
<dbReference type="Pfam" id="PF11899">
    <property type="entry name" value="DUF3419"/>
    <property type="match status" value="1"/>
</dbReference>
<dbReference type="Proteomes" id="UP000654913">
    <property type="component" value="Chromosome 6"/>
</dbReference>
<comment type="subcellular location">
    <subcellularLocation>
        <location evidence="1">Membrane</location>
        <topology evidence="1">Multi-pass membrane protein</topology>
    </subcellularLocation>
</comment>
<evidence type="ECO:0000256" key="6">
    <source>
        <dbReference type="ARBA" id="ARBA00023136"/>
    </source>
</evidence>
<keyword evidence="12" id="KW-1185">Reference proteome</keyword>
<dbReference type="SUPFAM" id="SSF103473">
    <property type="entry name" value="MFS general substrate transporter"/>
    <property type="match status" value="1"/>
</dbReference>
<evidence type="ECO:0000313" key="12">
    <source>
        <dbReference type="Proteomes" id="UP000654913"/>
    </source>
</evidence>
<dbReference type="PANTHER" id="PTHR23501">
    <property type="entry name" value="MAJOR FACILITATOR SUPERFAMILY"/>
    <property type="match status" value="1"/>
</dbReference>
<proteinExistence type="inferred from homology"/>
<evidence type="ECO:0000256" key="9">
    <source>
        <dbReference type="SAM" id="Phobius"/>
    </source>
</evidence>
<feature type="transmembrane region" description="Helical" evidence="9">
    <location>
        <begin position="498"/>
        <end position="516"/>
    </location>
</feature>
<feature type="transmembrane region" description="Helical" evidence="9">
    <location>
        <begin position="696"/>
        <end position="715"/>
    </location>
</feature>
<dbReference type="Gene3D" id="1.20.1250.20">
    <property type="entry name" value="MFS general substrate transporter like domains"/>
    <property type="match status" value="1"/>
</dbReference>
<feature type="transmembrane region" description="Helical" evidence="9">
    <location>
        <begin position="522"/>
        <end position="544"/>
    </location>
</feature>
<dbReference type="RefSeq" id="XP_041559191.1">
    <property type="nucleotide sequence ID" value="XM_041706846.1"/>
</dbReference>
<dbReference type="AlphaFoldDB" id="A0A7R8AQF3"/>
<dbReference type="GO" id="GO:0005886">
    <property type="term" value="C:plasma membrane"/>
    <property type="evidence" value="ECO:0007669"/>
    <property type="project" value="TreeGrafter"/>
</dbReference>
<dbReference type="GeneID" id="64977002"/>
<evidence type="ECO:0000256" key="2">
    <source>
        <dbReference type="ARBA" id="ARBA00008335"/>
    </source>
</evidence>
<evidence type="ECO:0000313" key="11">
    <source>
        <dbReference type="EMBL" id="BCS26997.1"/>
    </source>
</evidence>
<evidence type="ECO:0000256" key="4">
    <source>
        <dbReference type="ARBA" id="ARBA00022692"/>
    </source>
</evidence>
<organism evidence="11 12">
    <name type="scientific">Aspergillus puulaauensis</name>
    <dbReference type="NCBI Taxonomy" id="1220207"/>
    <lineage>
        <taxon>Eukaryota</taxon>
        <taxon>Fungi</taxon>
        <taxon>Dikarya</taxon>
        <taxon>Ascomycota</taxon>
        <taxon>Pezizomycotina</taxon>
        <taxon>Eurotiomycetes</taxon>
        <taxon>Eurotiomycetidae</taxon>
        <taxon>Eurotiales</taxon>
        <taxon>Aspergillaceae</taxon>
        <taxon>Aspergillus</taxon>
    </lineage>
</organism>
<keyword evidence="7" id="KW-0325">Glycoprotein</keyword>
<dbReference type="InterPro" id="IPR011701">
    <property type="entry name" value="MFS"/>
</dbReference>
<evidence type="ECO:0000256" key="8">
    <source>
        <dbReference type="SAM" id="MobiDB-lite"/>
    </source>
</evidence>
<keyword evidence="6 9" id="KW-0472">Membrane</keyword>
<dbReference type="InterPro" id="IPR036259">
    <property type="entry name" value="MFS_trans_sf"/>
</dbReference>
<dbReference type="EMBL" id="AP024448">
    <property type="protein sequence ID" value="BCS26997.1"/>
    <property type="molecule type" value="Genomic_DNA"/>
</dbReference>
<feature type="domain" description="Major facilitator superfamily (MFS) profile" evidence="10">
    <location>
        <begin position="433"/>
        <end position="906"/>
    </location>
</feature>
<evidence type="ECO:0000259" key="10">
    <source>
        <dbReference type="PROSITE" id="PS50850"/>
    </source>
</evidence>
<evidence type="ECO:0000256" key="7">
    <source>
        <dbReference type="ARBA" id="ARBA00023180"/>
    </source>
</evidence>
<sequence length="906" mass="99167">MMQSIYQTLRPKDASGQPAKVPLPAAFYQNHAWRLHYHDQLAKHTQFHDEYIYAFTWEDARQDHALLNLRADDVILAITSAGDNILSYATKSPASIHAVDLNPGQNHLLELKLACYTALPYEDFWPLFGEGKHPGFRHLLLNHLSPHLSRRSFQYWRERVDVFERPSSRGLYDTGGSRHALRVLRWTARLLRCRTGIRQFLASGSLPEQVHAWKALLCPALLSPLLCKLVVSQESFLWKALGVPKSQLAMIEADHSARARANSRGQGRWQAVWRYMVDTLDPVAQQTHIASDNPYYYVCLAGQFSQTCHPEYLSAEAHALLSQPGALDNLHLHTDEIAEVLTRITPASLTVAVFMDSMDWFDPGADSATAQVTLLNRAMKIGGQILRTFKFHEIAAPGQHTPNDAPADAEDNGEPGNGEQPPARKKTWRFWAVFPALCVTTFLAALDTSILSTALPTIALDLQAGELYMWITNAYILSSTVVLPLFGQTANIFGRRWMMISSVVVFAIGSGMAGGANNTSAIIAGRAIQGIGGGGINVLVDTVICDLVPLRQRGQYVALMASVWAVGTTIGPVLGGAFAQHVSWRWVFYINLPLCAVSLILLILFLRVTHPPRPPNTSIWMQFTRVDLLGNTILTTAVVAILLALTWGGSAYPWSSWRVLVPFLLGLAGLALFLAHQASRLCPEPSIPLKVFKSSTAICALWIAFLQNLLLYWIGYFLPVYFQALRNLSATSSGLAVLPITGAIAPSGIVTGILLAKTGKYRPFHFLGAIGTTVGVGLFSLLDDKSPAREWAGFQVLYGIGSGMIFSSTLPPIQAVLPESDVAVATGTWAFMRSFGCIWGIAIPTSIFNTRIQAGLSRVSDPVIRGMLGGGGAYAVASEGLVRSLADRPVLQGEVLGLYKDGLRWV</sequence>
<evidence type="ECO:0000256" key="1">
    <source>
        <dbReference type="ARBA" id="ARBA00004141"/>
    </source>
</evidence>
<dbReference type="InterPro" id="IPR020846">
    <property type="entry name" value="MFS_dom"/>
</dbReference>
<dbReference type="PROSITE" id="PS50850">
    <property type="entry name" value="MFS"/>
    <property type="match status" value="1"/>
</dbReference>
<dbReference type="PRINTS" id="PR01036">
    <property type="entry name" value="TCRTETB"/>
</dbReference>
<reference evidence="11" key="1">
    <citation type="submission" date="2021-01" db="EMBL/GenBank/DDBJ databases">
        <authorList>
            <consortium name="Aspergillus puulaauensis MK2 genome sequencing consortium"/>
            <person name="Kazuki M."/>
            <person name="Futagami T."/>
        </authorList>
    </citation>
    <scope>NUCLEOTIDE SEQUENCE</scope>
    <source>
        <strain evidence="11">MK2</strain>
    </source>
</reference>
<dbReference type="Gene3D" id="1.20.1720.10">
    <property type="entry name" value="Multidrug resistance protein D"/>
    <property type="match status" value="1"/>
</dbReference>
<gene>
    <name evidence="11" type="ORF">APUU_60045A</name>
</gene>
<keyword evidence="3" id="KW-0813">Transport</keyword>
<feature type="transmembrane region" description="Helical" evidence="9">
    <location>
        <begin position="430"/>
        <end position="455"/>
    </location>
</feature>
<feature type="transmembrane region" description="Helical" evidence="9">
    <location>
        <begin position="763"/>
        <end position="782"/>
    </location>
</feature>
<dbReference type="InterPro" id="IPR021829">
    <property type="entry name" value="DUF3419"/>
</dbReference>
<evidence type="ECO:0000256" key="5">
    <source>
        <dbReference type="ARBA" id="ARBA00022989"/>
    </source>
</evidence>
<feature type="transmembrane region" description="Helical" evidence="9">
    <location>
        <begin position="628"/>
        <end position="649"/>
    </location>
</feature>
<evidence type="ECO:0000256" key="3">
    <source>
        <dbReference type="ARBA" id="ARBA00022448"/>
    </source>
</evidence>
<dbReference type="PANTHER" id="PTHR23501:SF187">
    <property type="entry name" value="MAJOR FACILITATOR SUPERFAMILY (MFS) PROFILE DOMAIN-CONTAINING PROTEIN"/>
    <property type="match status" value="1"/>
</dbReference>
<protein>
    <recommendedName>
        <fullName evidence="10">Major facilitator superfamily (MFS) profile domain-containing protein</fullName>
    </recommendedName>
</protein>
<keyword evidence="5 9" id="KW-1133">Transmembrane helix</keyword>
<dbReference type="OrthoDB" id="10021397at2759"/>
<reference evidence="11" key="2">
    <citation type="submission" date="2021-02" db="EMBL/GenBank/DDBJ databases">
        <title>Aspergillus puulaauensis MK2 genome sequence.</title>
        <authorList>
            <person name="Futagami T."/>
            <person name="Mori K."/>
            <person name="Kadooka C."/>
            <person name="Tanaka T."/>
        </authorList>
    </citation>
    <scope>NUCLEOTIDE SEQUENCE</scope>
    <source>
        <strain evidence="11">MK2</strain>
    </source>
</reference>